<evidence type="ECO:0000313" key="1">
    <source>
        <dbReference type="EMBL" id="JAE05200.1"/>
    </source>
</evidence>
<dbReference type="EMBL" id="GBRH01192696">
    <property type="protein sequence ID" value="JAE05200.1"/>
    <property type="molecule type" value="Transcribed_RNA"/>
</dbReference>
<accession>A0A0A9EWT0</accession>
<reference evidence="1" key="2">
    <citation type="journal article" date="2015" name="Data Brief">
        <title>Shoot transcriptome of the giant reed, Arundo donax.</title>
        <authorList>
            <person name="Barrero R.A."/>
            <person name="Guerrero F.D."/>
            <person name="Moolhuijzen P."/>
            <person name="Goolsby J.A."/>
            <person name="Tidwell J."/>
            <person name="Bellgard S.E."/>
            <person name="Bellgard M.I."/>
        </authorList>
    </citation>
    <scope>NUCLEOTIDE SEQUENCE</scope>
    <source>
        <tissue evidence="1">Shoot tissue taken approximately 20 cm above the soil surface</tissue>
    </source>
</reference>
<proteinExistence type="predicted"/>
<dbReference type="AlphaFoldDB" id="A0A0A9EWT0"/>
<reference evidence="1" key="1">
    <citation type="submission" date="2014-09" db="EMBL/GenBank/DDBJ databases">
        <authorList>
            <person name="Magalhaes I.L.F."/>
            <person name="Oliveira U."/>
            <person name="Santos F.R."/>
            <person name="Vidigal T.H.D.A."/>
            <person name="Brescovit A.D."/>
            <person name="Santos A.J."/>
        </authorList>
    </citation>
    <scope>NUCLEOTIDE SEQUENCE</scope>
    <source>
        <tissue evidence="1">Shoot tissue taken approximately 20 cm above the soil surface</tissue>
    </source>
</reference>
<name>A0A0A9EWT0_ARUDO</name>
<sequence length="47" mass="5546">MALSDMINLRQRIVMFFGRSFLKPLFSSSSMSIHKTTRPWHSTMTIR</sequence>
<organism evidence="1">
    <name type="scientific">Arundo donax</name>
    <name type="common">Giant reed</name>
    <name type="synonym">Donax arundinaceus</name>
    <dbReference type="NCBI Taxonomy" id="35708"/>
    <lineage>
        <taxon>Eukaryota</taxon>
        <taxon>Viridiplantae</taxon>
        <taxon>Streptophyta</taxon>
        <taxon>Embryophyta</taxon>
        <taxon>Tracheophyta</taxon>
        <taxon>Spermatophyta</taxon>
        <taxon>Magnoliopsida</taxon>
        <taxon>Liliopsida</taxon>
        <taxon>Poales</taxon>
        <taxon>Poaceae</taxon>
        <taxon>PACMAD clade</taxon>
        <taxon>Arundinoideae</taxon>
        <taxon>Arundineae</taxon>
        <taxon>Arundo</taxon>
    </lineage>
</organism>
<protein>
    <submittedName>
        <fullName evidence="1">Uncharacterized protein</fullName>
    </submittedName>
</protein>